<dbReference type="HOGENOM" id="CLU_3364532_0_0_3"/>
<name>B7KEX8_GLOC7</name>
<organism evidence="1 2">
    <name type="scientific">Gloeothece citriformis (strain PCC 7424)</name>
    <name type="common">Cyanothece sp. (strain PCC 7424)</name>
    <dbReference type="NCBI Taxonomy" id="65393"/>
    <lineage>
        <taxon>Bacteria</taxon>
        <taxon>Bacillati</taxon>
        <taxon>Cyanobacteriota</taxon>
        <taxon>Cyanophyceae</taxon>
        <taxon>Oscillatoriophycideae</taxon>
        <taxon>Chroococcales</taxon>
        <taxon>Aphanothecaceae</taxon>
        <taxon>Gloeothece</taxon>
        <taxon>Gloeothece citriformis</taxon>
    </lineage>
</organism>
<protein>
    <submittedName>
        <fullName evidence="1">Uncharacterized protein</fullName>
    </submittedName>
</protein>
<evidence type="ECO:0000313" key="2">
    <source>
        <dbReference type="Proteomes" id="UP000002384"/>
    </source>
</evidence>
<proteinExistence type="predicted"/>
<dbReference type="STRING" id="65393.PCC7424_2004"/>
<dbReference type="Proteomes" id="UP000002384">
    <property type="component" value="Chromosome"/>
</dbReference>
<evidence type="ECO:0000313" key="1">
    <source>
        <dbReference type="EMBL" id="ACK70434.1"/>
    </source>
</evidence>
<sequence>MKGICTQVPRQIELPLQLVIHQNRDRVFIVGIRNK</sequence>
<keyword evidence="2" id="KW-1185">Reference proteome</keyword>
<dbReference type="AlphaFoldDB" id="B7KEX8"/>
<dbReference type="EMBL" id="CP001291">
    <property type="protein sequence ID" value="ACK70434.1"/>
    <property type="molecule type" value="Genomic_DNA"/>
</dbReference>
<gene>
    <name evidence="1" type="ordered locus">PCC7424_2004</name>
</gene>
<dbReference type="KEGG" id="cyc:PCC7424_2004"/>
<reference evidence="2" key="1">
    <citation type="journal article" date="2011" name="MBio">
        <title>Novel metabolic attributes of the genus Cyanothece, comprising a group of unicellular nitrogen-fixing Cyanobacteria.</title>
        <authorList>
            <person name="Bandyopadhyay A."/>
            <person name="Elvitigala T."/>
            <person name="Welsh E."/>
            <person name="Stockel J."/>
            <person name="Liberton M."/>
            <person name="Min H."/>
            <person name="Sherman L.A."/>
            <person name="Pakrasi H.B."/>
        </authorList>
    </citation>
    <scope>NUCLEOTIDE SEQUENCE [LARGE SCALE GENOMIC DNA]</scope>
    <source>
        <strain evidence="2">PCC 7424</strain>
    </source>
</reference>
<accession>B7KEX8</accession>